<evidence type="ECO:0000256" key="1">
    <source>
        <dbReference type="ARBA" id="ARBA00004236"/>
    </source>
</evidence>
<dbReference type="SUPFAM" id="SSF56112">
    <property type="entry name" value="Protein kinase-like (PK-like)"/>
    <property type="match status" value="1"/>
</dbReference>
<comment type="caution">
    <text evidence="12">The sequence shown here is derived from an EMBL/GenBank/DDBJ whole genome shotgun (WGS) entry which is preliminary data.</text>
</comment>
<dbReference type="Proteomes" id="UP001443914">
    <property type="component" value="Unassembled WGS sequence"/>
</dbReference>
<accession>A0AAW1LEQ2</accession>
<keyword evidence="6" id="KW-0418">Kinase</keyword>
<evidence type="ECO:0000313" key="13">
    <source>
        <dbReference type="Proteomes" id="UP001443914"/>
    </source>
</evidence>
<keyword evidence="3" id="KW-0472">Membrane</keyword>
<dbReference type="GO" id="GO:0004674">
    <property type="term" value="F:protein serine/threonine kinase activity"/>
    <property type="evidence" value="ECO:0007669"/>
    <property type="project" value="UniProtKB-EC"/>
</dbReference>
<evidence type="ECO:0000256" key="5">
    <source>
        <dbReference type="ARBA" id="ARBA00022741"/>
    </source>
</evidence>
<organism evidence="12 13">
    <name type="scientific">Saponaria officinalis</name>
    <name type="common">Common soapwort</name>
    <name type="synonym">Lychnis saponaria</name>
    <dbReference type="NCBI Taxonomy" id="3572"/>
    <lineage>
        <taxon>Eukaryota</taxon>
        <taxon>Viridiplantae</taxon>
        <taxon>Streptophyta</taxon>
        <taxon>Embryophyta</taxon>
        <taxon>Tracheophyta</taxon>
        <taxon>Spermatophyta</taxon>
        <taxon>Magnoliopsida</taxon>
        <taxon>eudicotyledons</taxon>
        <taxon>Gunneridae</taxon>
        <taxon>Pentapetalae</taxon>
        <taxon>Caryophyllales</taxon>
        <taxon>Caryophyllaceae</taxon>
        <taxon>Caryophylleae</taxon>
        <taxon>Saponaria</taxon>
    </lineage>
</organism>
<evidence type="ECO:0000256" key="4">
    <source>
        <dbReference type="ARBA" id="ARBA00022679"/>
    </source>
</evidence>
<comment type="catalytic activity">
    <reaction evidence="9">
        <text>L-seryl-[protein] + ATP = O-phospho-L-seryl-[protein] + ADP + H(+)</text>
        <dbReference type="Rhea" id="RHEA:17989"/>
        <dbReference type="Rhea" id="RHEA-COMP:9863"/>
        <dbReference type="Rhea" id="RHEA-COMP:11604"/>
        <dbReference type="ChEBI" id="CHEBI:15378"/>
        <dbReference type="ChEBI" id="CHEBI:29999"/>
        <dbReference type="ChEBI" id="CHEBI:30616"/>
        <dbReference type="ChEBI" id="CHEBI:83421"/>
        <dbReference type="ChEBI" id="CHEBI:456216"/>
        <dbReference type="EC" id="2.7.11.1"/>
    </reaction>
</comment>
<keyword evidence="3" id="KW-1003">Cell membrane</keyword>
<gene>
    <name evidence="12" type="ORF">RND81_04G140600</name>
</gene>
<keyword evidence="13" id="KW-1185">Reference proteome</keyword>
<evidence type="ECO:0000256" key="3">
    <source>
        <dbReference type="ARBA" id="ARBA00022475"/>
    </source>
</evidence>
<dbReference type="GO" id="GO:0005886">
    <property type="term" value="C:plasma membrane"/>
    <property type="evidence" value="ECO:0007669"/>
    <property type="project" value="UniProtKB-SubCell"/>
</dbReference>
<proteinExistence type="predicted"/>
<evidence type="ECO:0000313" key="12">
    <source>
        <dbReference type="EMBL" id="KAK9734449.1"/>
    </source>
</evidence>
<evidence type="ECO:0000256" key="8">
    <source>
        <dbReference type="ARBA" id="ARBA00047899"/>
    </source>
</evidence>
<keyword evidence="7 10" id="KW-0067">ATP-binding</keyword>
<dbReference type="Gene3D" id="3.30.200.20">
    <property type="entry name" value="Phosphorylase Kinase, domain 1"/>
    <property type="match status" value="1"/>
</dbReference>
<comment type="catalytic activity">
    <reaction evidence="8">
        <text>L-threonyl-[protein] + ATP = O-phospho-L-threonyl-[protein] + ADP + H(+)</text>
        <dbReference type="Rhea" id="RHEA:46608"/>
        <dbReference type="Rhea" id="RHEA-COMP:11060"/>
        <dbReference type="Rhea" id="RHEA-COMP:11605"/>
        <dbReference type="ChEBI" id="CHEBI:15378"/>
        <dbReference type="ChEBI" id="CHEBI:30013"/>
        <dbReference type="ChEBI" id="CHEBI:30616"/>
        <dbReference type="ChEBI" id="CHEBI:61977"/>
        <dbReference type="ChEBI" id="CHEBI:456216"/>
        <dbReference type="EC" id="2.7.11.1"/>
    </reaction>
</comment>
<dbReference type="PROSITE" id="PS50011">
    <property type="entry name" value="PROTEIN_KINASE_DOM"/>
    <property type="match status" value="1"/>
</dbReference>
<evidence type="ECO:0000256" key="2">
    <source>
        <dbReference type="ARBA" id="ARBA00012513"/>
    </source>
</evidence>
<dbReference type="InterPro" id="IPR001245">
    <property type="entry name" value="Ser-Thr/Tyr_kinase_cat_dom"/>
</dbReference>
<dbReference type="FunFam" id="3.30.200.20:FF:000228">
    <property type="entry name" value="Serine/threonine-protein kinase BIK1"/>
    <property type="match status" value="1"/>
</dbReference>
<dbReference type="Pfam" id="PF07714">
    <property type="entry name" value="PK_Tyr_Ser-Thr"/>
    <property type="match status" value="1"/>
</dbReference>
<dbReference type="InterPro" id="IPR000719">
    <property type="entry name" value="Prot_kinase_dom"/>
</dbReference>
<dbReference type="InterPro" id="IPR017441">
    <property type="entry name" value="Protein_kinase_ATP_BS"/>
</dbReference>
<evidence type="ECO:0000259" key="11">
    <source>
        <dbReference type="PROSITE" id="PS50011"/>
    </source>
</evidence>
<dbReference type="InterPro" id="IPR050823">
    <property type="entry name" value="Plant_Ser_Thr_Prot_Kinase"/>
</dbReference>
<protein>
    <recommendedName>
        <fullName evidence="2">non-specific serine/threonine protein kinase</fullName>
        <ecNumber evidence="2">2.7.11.1</ecNumber>
    </recommendedName>
</protein>
<keyword evidence="4" id="KW-0808">Transferase</keyword>
<dbReference type="EC" id="2.7.11.1" evidence="2"/>
<feature type="domain" description="Protein kinase" evidence="11">
    <location>
        <begin position="83"/>
        <end position="364"/>
    </location>
</feature>
<dbReference type="PANTHER" id="PTHR45621">
    <property type="entry name" value="OS01G0588500 PROTEIN-RELATED"/>
    <property type="match status" value="1"/>
</dbReference>
<sequence>MFLKRITWESILLPCCFKSTKTNPKPEPKPIQVVPSPPQRLSILDLDNLGSEISTNDISSSRLGSYLHTFTFDELRVITNNFCYSSNFIGEGGFGAVYKGFINDKFRPGLRAQTVAVKTLDLDGTQGHKEWLAEVIFLGQLRHPNLVKLIGYCCENEQRVLVYEYMIRGNLDNQLFRRYSVVLPWLKRMKIALGAAKGLAYLHEESTPVIFRDFKAANILLDDDFKAKLSDFGFARDGPIGDDDHVTTNIKGTLGYVAPEYVMTGHLTIMSDVYSFGVVLLELLTGRKSIDETRPKRERRLVEWAKPLLRNPRKINIIMDPRLEGKYSPQGAKIAAKLAYQCLSHESKTRPKMRTAVKTLESIMEMNDIPRHFVYEMPK</sequence>
<dbReference type="EMBL" id="JBDFQZ010000004">
    <property type="protein sequence ID" value="KAK9734449.1"/>
    <property type="molecule type" value="Genomic_DNA"/>
</dbReference>
<comment type="subcellular location">
    <subcellularLocation>
        <location evidence="1">Cell membrane</location>
    </subcellularLocation>
</comment>
<evidence type="ECO:0000256" key="6">
    <source>
        <dbReference type="ARBA" id="ARBA00022777"/>
    </source>
</evidence>
<reference evidence="12" key="1">
    <citation type="submission" date="2024-03" db="EMBL/GenBank/DDBJ databases">
        <title>WGS assembly of Saponaria officinalis var. Norfolk2.</title>
        <authorList>
            <person name="Jenkins J."/>
            <person name="Shu S."/>
            <person name="Grimwood J."/>
            <person name="Barry K."/>
            <person name="Goodstein D."/>
            <person name="Schmutz J."/>
            <person name="Leebens-Mack J."/>
            <person name="Osbourn A."/>
        </authorList>
    </citation>
    <scope>NUCLEOTIDE SEQUENCE [LARGE SCALE GENOMIC DNA]</scope>
    <source>
        <strain evidence="12">JIC</strain>
    </source>
</reference>
<evidence type="ECO:0000256" key="9">
    <source>
        <dbReference type="ARBA" id="ARBA00048679"/>
    </source>
</evidence>
<feature type="binding site" evidence="10">
    <location>
        <position position="118"/>
    </location>
    <ligand>
        <name>ATP</name>
        <dbReference type="ChEBI" id="CHEBI:30616"/>
    </ligand>
</feature>
<name>A0AAW1LEQ2_SAPOF</name>
<dbReference type="FunFam" id="1.10.510.10:FF:000095">
    <property type="entry name" value="protein STRUBBELIG-RECEPTOR FAMILY 8"/>
    <property type="match status" value="1"/>
</dbReference>
<dbReference type="InterPro" id="IPR011009">
    <property type="entry name" value="Kinase-like_dom_sf"/>
</dbReference>
<dbReference type="Gene3D" id="1.10.510.10">
    <property type="entry name" value="Transferase(Phosphotransferase) domain 1"/>
    <property type="match status" value="1"/>
</dbReference>
<evidence type="ECO:0000256" key="10">
    <source>
        <dbReference type="PROSITE-ProRule" id="PRU10141"/>
    </source>
</evidence>
<evidence type="ECO:0000256" key="7">
    <source>
        <dbReference type="ARBA" id="ARBA00022840"/>
    </source>
</evidence>
<dbReference type="AlphaFoldDB" id="A0AAW1LEQ2"/>
<keyword evidence="5 10" id="KW-0547">Nucleotide-binding</keyword>
<dbReference type="PROSITE" id="PS00107">
    <property type="entry name" value="PROTEIN_KINASE_ATP"/>
    <property type="match status" value="1"/>
</dbReference>
<dbReference type="CDD" id="cd14066">
    <property type="entry name" value="STKc_IRAK"/>
    <property type="match status" value="1"/>
</dbReference>
<dbReference type="GO" id="GO:0005524">
    <property type="term" value="F:ATP binding"/>
    <property type="evidence" value="ECO:0007669"/>
    <property type="project" value="UniProtKB-UniRule"/>
</dbReference>